<dbReference type="EMBL" id="OKRB01000108">
    <property type="protein sequence ID" value="SPE25496.1"/>
    <property type="molecule type" value="Genomic_DNA"/>
</dbReference>
<dbReference type="AlphaFoldDB" id="A0A2N9LQI0"/>
<name>A0A2N9LQI0_9BACT</name>
<organism evidence="4 5">
    <name type="scientific">Candidatus Sulfuritelmatomonas gaucii</name>
    <dbReference type="NCBI Taxonomy" id="2043161"/>
    <lineage>
        <taxon>Bacteria</taxon>
        <taxon>Pseudomonadati</taxon>
        <taxon>Acidobacteriota</taxon>
        <taxon>Terriglobia</taxon>
        <taxon>Terriglobales</taxon>
        <taxon>Acidobacteriaceae</taxon>
        <taxon>Candidatus Sulfuritelmatomonas</taxon>
    </lineage>
</organism>
<dbReference type="Proteomes" id="UP000239735">
    <property type="component" value="Unassembled WGS sequence"/>
</dbReference>
<protein>
    <recommendedName>
        <fullName evidence="3">Outer membrane protein beta-barrel domain-containing protein</fullName>
    </recommendedName>
</protein>
<sequence>MKKIAFLVSLLAAFAAAASAQESRQDISLSGTALIEPFMASSTTVQVHSTTAYGAALSYRFMLTPNSALEASYGITYQNSLHYYVVPNNYKVLTRTEAITGAYVRSFVFKNWNPFVEAGPGGFIFMPIRNSGTTNLDVKRQTEVGGVYGAGFAYEISPSFDIRAEYQGWVTKVPTFGDSQFTTNRWYNISVPIVGVAYHF</sequence>
<evidence type="ECO:0000259" key="3">
    <source>
        <dbReference type="Pfam" id="PF13505"/>
    </source>
</evidence>
<evidence type="ECO:0000313" key="4">
    <source>
        <dbReference type="EMBL" id="SPE25496.1"/>
    </source>
</evidence>
<proteinExistence type="predicted"/>
<evidence type="ECO:0000256" key="1">
    <source>
        <dbReference type="ARBA" id="ARBA00022729"/>
    </source>
</evidence>
<dbReference type="InterPro" id="IPR027385">
    <property type="entry name" value="Beta-barrel_OMP"/>
</dbReference>
<feature type="chain" id="PRO_5014835131" description="Outer membrane protein beta-barrel domain-containing protein" evidence="2">
    <location>
        <begin position="21"/>
        <end position="200"/>
    </location>
</feature>
<evidence type="ECO:0000313" key="5">
    <source>
        <dbReference type="Proteomes" id="UP000239735"/>
    </source>
</evidence>
<reference evidence="5" key="1">
    <citation type="submission" date="2018-02" db="EMBL/GenBank/DDBJ databases">
        <authorList>
            <person name="Hausmann B."/>
        </authorList>
    </citation>
    <scope>NUCLEOTIDE SEQUENCE [LARGE SCALE GENOMIC DNA]</scope>
    <source>
        <strain evidence="5">Peat soil MAG SbA5</strain>
    </source>
</reference>
<evidence type="ECO:0000256" key="2">
    <source>
        <dbReference type="SAM" id="SignalP"/>
    </source>
</evidence>
<dbReference type="Pfam" id="PF13505">
    <property type="entry name" value="OMP_b-brl"/>
    <property type="match status" value="1"/>
</dbReference>
<dbReference type="SUPFAM" id="SSF56925">
    <property type="entry name" value="OMPA-like"/>
    <property type="match status" value="1"/>
</dbReference>
<dbReference type="InterPro" id="IPR011250">
    <property type="entry name" value="OMP/PagP_B-barrel"/>
</dbReference>
<accession>A0A2N9LQI0</accession>
<feature type="domain" description="Outer membrane protein beta-barrel" evidence="3">
    <location>
        <begin position="6"/>
        <end position="200"/>
    </location>
</feature>
<feature type="signal peptide" evidence="2">
    <location>
        <begin position="1"/>
        <end position="20"/>
    </location>
</feature>
<gene>
    <name evidence="4" type="ORF">SBA5_50085</name>
</gene>
<keyword evidence="1 2" id="KW-0732">Signal</keyword>
<dbReference type="OrthoDB" id="115771at2"/>
<dbReference type="Gene3D" id="2.40.160.20">
    <property type="match status" value="1"/>
</dbReference>